<dbReference type="InterPro" id="IPR000157">
    <property type="entry name" value="TIR_dom"/>
</dbReference>
<dbReference type="PANTHER" id="PTHR11017">
    <property type="entry name" value="LEUCINE-RICH REPEAT-CONTAINING PROTEIN"/>
    <property type="match status" value="1"/>
</dbReference>
<dbReference type="Pfam" id="PF00931">
    <property type="entry name" value="NB-ARC"/>
    <property type="match status" value="1"/>
</dbReference>
<dbReference type="PROSITE" id="PS50104">
    <property type="entry name" value="TIR"/>
    <property type="match status" value="1"/>
</dbReference>
<dbReference type="Gene3D" id="3.80.10.10">
    <property type="entry name" value="Ribonuclease Inhibitor"/>
    <property type="match status" value="2"/>
</dbReference>
<organism evidence="3 4">
    <name type="scientific">Protea cynaroides</name>
    <dbReference type="NCBI Taxonomy" id="273540"/>
    <lineage>
        <taxon>Eukaryota</taxon>
        <taxon>Viridiplantae</taxon>
        <taxon>Streptophyta</taxon>
        <taxon>Embryophyta</taxon>
        <taxon>Tracheophyta</taxon>
        <taxon>Spermatophyta</taxon>
        <taxon>Magnoliopsida</taxon>
        <taxon>Proteales</taxon>
        <taxon>Proteaceae</taxon>
        <taxon>Protea</taxon>
    </lineage>
</organism>
<dbReference type="GO" id="GO:0006952">
    <property type="term" value="P:defense response"/>
    <property type="evidence" value="ECO:0007669"/>
    <property type="project" value="InterPro"/>
</dbReference>
<evidence type="ECO:0000259" key="2">
    <source>
        <dbReference type="PROSITE" id="PS50104"/>
    </source>
</evidence>
<feature type="domain" description="TIR" evidence="2">
    <location>
        <begin position="17"/>
        <end position="184"/>
    </location>
</feature>
<name>A0A9Q0KRZ8_9MAGN</name>
<dbReference type="SUPFAM" id="SSF52058">
    <property type="entry name" value="L domain-like"/>
    <property type="match status" value="1"/>
</dbReference>
<dbReference type="AlphaFoldDB" id="A0A9Q0KRZ8"/>
<dbReference type="Proteomes" id="UP001141806">
    <property type="component" value="Unassembled WGS sequence"/>
</dbReference>
<dbReference type="InterPro" id="IPR035897">
    <property type="entry name" value="Toll_tir_struct_dom_sf"/>
</dbReference>
<dbReference type="InterPro" id="IPR044974">
    <property type="entry name" value="Disease_R_plants"/>
</dbReference>
<accession>A0A9Q0KRZ8</accession>
<comment type="caution">
    <text evidence="3">The sequence shown here is derived from an EMBL/GenBank/DDBJ whole genome shotgun (WGS) entry which is preliminary data.</text>
</comment>
<evidence type="ECO:0000313" key="4">
    <source>
        <dbReference type="Proteomes" id="UP001141806"/>
    </source>
</evidence>
<dbReference type="Gene3D" id="3.40.50.10140">
    <property type="entry name" value="Toll/interleukin-1 receptor homology (TIR) domain"/>
    <property type="match status" value="1"/>
</dbReference>
<keyword evidence="1" id="KW-0433">Leucine-rich repeat</keyword>
<dbReference type="InterPro" id="IPR027417">
    <property type="entry name" value="P-loop_NTPase"/>
</dbReference>
<keyword evidence="4" id="KW-1185">Reference proteome</keyword>
<dbReference type="OrthoDB" id="1357022at2759"/>
<reference evidence="3" key="1">
    <citation type="journal article" date="2023" name="Plant J.">
        <title>The genome of the king protea, Protea cynaroides.</title>
        <authorList>
            <person name="Chang J."/>
            <person name="Duong T.A."/>
            <person name="Schoeman C."/>
            <person name="Ma X."/>
            <person name="Roodt D."/>
            <person name="Barker N."/>
            <person name="Li Z."/>
            <person name="Van de Peer Y."/>
            <person name="Mizrachi E."/>
        </authorList>
    </citation>
    <scope>NUCLEOTIDE SEQUENCE</scope>
    <source>
        <tissue evidence="3">Young leaves</tissue>
    </source>
</reference>
<dbReference type="SMART" id="SM00255">
    <property type="entry name" value="TIR"/>
    <property type="match status" value="1"/>
</dbReference>
<dbReference type="Pfam" id="PF01582">
    <property type="entry name" value="TIR"/>
    <property type="match status" value="1"/>
</dbReference>
<dbReference type="PRINTS" id="PR00364">
    <property type="entry name" value="DISEASERSIST"/>
</dbReference>
<dbReference type="Gene3D" id="1.10.8.430">
    <property type="entry name" value="Helical domain of apoptotic protease-activating factors"/>
    <property type="match status" value="1"/>
</dbReference>
<dbReference type="EMBL" id="JAMYWD010000003">
    <property type="protein sequence ID" value="KAJ4975544.1"/>
    <property type="molecule type" value="Genomic_DNA"/>
</dbReference>
<dbReference type="GO" id="GO:0007165">
    <property type="term" value="P:signal transduction"/>
    <property type="evidence" value="ECO:0007669"/>
    <property type="project" value="InterPro"/>
</dbReference>
<sequence>MAEPTKAFPSASSSGSFKHDVFISYNQEDTGNNITGFLYKALTDRGINAYIDSKDLWLGDAMGPALRSAIGGSKTWIPVFSNGYLESKWCLWEFAQIVECHRLSRHGPLIVPIFYYIDPSHVRYVSQHFEGLITKHEGEFGAEVVEDWKKALYLVGDFKGEVINDAKDQATLIDLVTERVHKNLNESNPLAECDPIGIRSPIDHMLYLLQIGLDDSRFVGICGFGGIGKTTIVRALYNDIFSNFKRRSFLLDIREQEKRIGLASLQKQLLKDIFQTEFHIGDYYKGKFFIKQKCCKENVLVVLDDVDSKEQIDALVGNVSWFGEGSRVIITTRDEHILNVAKVDKDKIYRPQVLNQVQSLQLFSRHAFCKDQPPEDYKQLSCNVAHYSEGLPLTLEVLGSYLSDIRDKEVWESTLEKLKEIPNDKVQKSLKISYDNLKDDYEKAIFLDAACFFDGWLKETVISIWEACGYYPKSAIHSLIKRSLLSFDKDSCLRMHGQIRDMGREIVREKSPLDLGQRCRLWSRRDFLDVLKEHKGTGKINGMSVPFAFWTDNLASESFRMMVNLKFLNICSANFMGDFSLLPPTLRCFTWSLCTWKILPTNFYHHRIGYLDLSCSKIEQAWNGRPRDEDKVFKELKVLDLSECENLSKSPDFSWFPYLEQLDLGFCSSLKMLDESIGYLSQLKLLILISCTSLEKLPDNLGLLEKLEVLNAMECFELMELPRSMGKMKCLHSINLNGTNIAEFPDDFSMLSNLVKLDIASKRLQSLPADMSSLKNLKQLSLFHCLKLKELPELPSSLVELSCQDCYSLVRLPDLSMLKKLKTIKLEGCIEIKEIQGLEGIESLEELSACECYNLTHTPRKILGQGKLLSDSSPEDCYYLTIADGIYHKRLILCLVFEFPDFPNFFVETCQTIDIIILVSIRQKEKSTRCTHMMKIEHVKIDPFQDTIFIHHFEGFDWFGIPLQGKDAIQILERSCFPCRLKFWKLLYDDKEPEQEMPSQHTSAFMVEDFFDLSCVLNEESPSNSIDGIIDSTLVYFRNLPMLE</sequence>
<dbReference type="SUPFAM" id="SSF52540">
    <property type="entry name" value="P-loop containing nucleoside triphosphate hydrolases"/>
    <property type="match status" value="1"/>
</dbReference>
<dbReference type="SUPFAM" id="SSF52200">
    <property type="entry name" value="Toll/Interleukin receptor TIR domain"/>
    <property type="match status" value="1"/>
</dbReference>
<dbReference type="Gene3D" id="3.40.50.300">
    <property type="entry name" value="P-loop containing nucleotide triphosphate hydrolases"/>
    <property type="match status" value="1"/>
</dbReference>
<protein>
    <recommendedName>
        <fullName evidence="2">TIR domain-containing protein</fullName>
    </recommendedName>
</protein>
<dbReference type="PANTHER" id="PTHR11017:SF385">
    <property type="entry name" value="DISEASE RESISTANCE PROTEIN (TIR-NBS-LRR CLASS)-RELATED"/>
    <property type="match status" value="1"/>
</dbReference>
<dbReference type="Pfam" id="PF23282">
    <property type="entry name" value="WHD_ROQ1"/>
    <property type="match status" value="1"/>
</dbReference>
<proteinExistence type="predicted"/>
<dbReference type="InterPro" id="IPR058192">
    <property type="entry name" value="WHD_ROQ1-like"/>
</dbReference>
<dbReference type="GO" id="GO:0043531">
    <property type="term" value="F:ADP binding"/>
    <property type="evidence" value="ECO:0007669"/>
    <property type="project" value="InterPro"/>
</dbReference>
<dbReference type="InterPro" id="IPR042197">
    <property type="entry name" value="Apaf_helical"/>
</dbReference>
<evidence type="ECO:0000256" key="1">
    <source>
        <dbReference type="ARBA" id="ARBA00022614"/>
    </source>
</evidence>
<evidence type="ECO:0000313" key="3">
    <source>
        <dbReference type="EMBL" id="KAJ4975544.1"/>
    </source>
</evidence>
<dbReference type="InterPro" id="IPR002182">
    <property type="entry name" value="NB-ARC"/>
</dbReference>
<gene>
    <name evidence="3" type="ORF">NE237_000650</name>
</gene>
<dbReference type="InterPro" id="IPR032675">
    <property type="entry name" value="LRR_dom_sf"/>
</dbReference>